<dbReference type="AlphaFoldDB" id="A0A8T0J823"/>
<evidence type="ECO:0000256" key="6">
    <source>
        <dbReference type="ARBA" id="ARBA00023004"/>
    </source>
</evidence>
<dbReference type="EMBL" id="CM026421">
    <property type="protein sequence ID" value="KAG0591806.1"/>
    <property type="molecule type" value="Genomic_DNA"/>
</dbReference>
<keyword evidence="3 8" id="KW-0349">Heme</keyword>
<evidence type="ECO:0000313" key="10">
    <source>
        <dbReference type="Proteomes" id="UP000822688"/>
    </source>
</evidence>
<dbReference type="EMBL" id="CM026421">
    <property type="protein sequence ID" value="KAG0591805.1"/>
    <property type="molecule type" value="Genomic_DNA"/>
</dbReference>
<keyword evidence="4 8" id="KW-0479">Metal-binding</keyword>
<comment type="similarity">
    <text evidence="2">Belongs to the cytochrome P450 family.</text>
</comment>
<comment type="cofactor">
    <cofactor evidence="1 8">
        <name>heme</name>
        <dbReference type="ChEBI" id="CHEBI:30413"/>
    </cofactor>
</comment>
<comment type="caution">
    <text evidence="9">The sequence shown here is derived from an EMBL/GenBank/DDBJ whole genome shotgun (WGS) entry which is preliminary data.</text>
</comment>
<evidence type="ECO:0000256" key="3">
    <source>
        <dbReference type="ARBA" id="ARBA00022617"/>
    </source>
</evidence>
<keyword evidence="10" id="KW-1185">Reference proteome</keyword>
<dbReference type="PRINTS" id="PR00385">
    <property type="entry name" value="P450"/>
</dbReference>
<evidence type="ECO:0000256" key="1">
    <source>
        <dbReference type="ARBA" id="ARBA00001971"/>
    </source>
</evidence>
<dbReference type="Gene3D" id="1.10.630.10">
    <property type="entry name" value="Cytochrome P450"/>
    <property type="match status" value="1"/>
</dbReference>
<dbReference type="InterPro" id="IPR002401">
    <property type="entry name" value="Cyt_P450_E_grp-I"/>
</dbReference>
<keyword evidence="7" id="KW-0503">Monooxygenase</keyword>
<dbReference type="GO" id="GO:0016705">
    <property type="term" value="F:oxidoreductase activity, acting on paired donors, with incorporation or reduction of molecular oxygen"/>
    <property type="evidence" value="ECO:0007669"/>
    <property type="project" value="InterPro"/>
</dbReference>
<dbReference type="GO" id="GO:0020037">
    <property type="term" value="F:heme binding"/>
    <property type="evidence" value="ECO:0007669"/>
    <property type="project" value="InterPro"/>
</dbReference>
<gene>
    <name evidence="9" type="ORF">KC19_1G203600</name>
</gene>
<dbReference type="PRINTS" id="PR00463">
    <property type="entry name" value="EP450I"/>
</dbReference>
<keyword evidence="5" id="KW-0560">Oxidoreductase</keyword>
<dbReference type="Proteomes" id="UP000822688">
    <property type="component" value="Chromosome 1"/>
</dbReference>
<evidence type="ECO:0008006" key="11">
    <source>
        <dbReference type="Google" id="ProtNLM"/>
    </source>
</evidence>
<accession>A0A8T0J823</accession>
<dbReference type="FunFam" id="1.10.630.10:FF:000126">
    <property type="entry name" value="Predicted protein"/>
    <property type="match status" value="1"/>
</dbReference>
<keyword evidence="6 8" id="KW-0408">Iron</keyword>
<dbReference type="CDD" id="cd20618">
    <property type="entry name" value="CYP71_clan"/>
    <property type="match status" value="1"/>
</dbReference>
<evidence type="ECO:0000256" key="8">
    <source>
        <dbReference type="PIRSR" id="PIRSR602401-1"/>
    </source>
</evidence>
<evidence type="ECO:0000256" key="2">
    <source>
        <dbReference type="ARBA" id="ARBA00010617"/>
    </source>
</evidence>
<feature type="binding site" description="axial binding residue" evidence="8">
    <location>
        <position position="469"/>
    </location>
    <ligand>
        <name>heme</name>
        <dbReference type="ChEBI" id="CHEBI:30413"/>
    </ligand>
    <ligandPart>
        <name>Fe</name>
        <dbReference type="ChEBI" id="CHEBI:18248"/>
    </ligandPart>
</feature>
<dbReference type="EMBL" id="CM026421">
    <property type="protein sequence ID" value="KAG0591807.1"/>
    <property type="molecule type" value="Genomic_DNA"/>
</dbReference>
<dbReference type="OrthoDB" id="2789670at2759"/>
<evidence type="ECO:0000256" key="4">
    <source>
        <dbReference type="ARBA" id="ARBA00022723"/>
    </source>
</evidence>
<sequence>MDLMLALGSRLGLIVQLTKENSLWTTFLAVTVLVLGKCLMDAFQRKRLPPGPRAWPIFGNMFNLGPLPWSYTFLRELARKHGGLMYLRMGSIPCIVISSSSMAKEVVINHDQQFAFRPVRLFSNTLCKCKDITTSYGPNWRHLRLICTSQFFTKKRISMYEAGRTEEVHTLIKQILRKSGSREDSVVDLPFQLKYTTTNIISRMVFNKRLFVEGDECNLQEAKRYQEVISLHFRTYAVFVISDYFPSLSFITDAQGMKEKMQKVVEQIYKALDEIIDFEEHHRRRMDHANDPEADRDQDFVDLLLATPSHDGVGTLDHETIRGIVMNMLIAGTETQASTLEWAMAYLLQHPDVMKQAQAELDNVVGTQRIVQESDLEHLPYLGAVIKEVSRMQPGAPMSIYHESREKSRMAGYDLPARTRLIFNIHAINRDPCVYDRPDKFDPSRFLRPQGSSHDSFQFMTYGAGRRICPGMPLATLNMAHILAHMLHSFDWKLPGDQDPQDLDMTAKFDGLTAPKKYPLLIIPQPRLPAFLY</sequence>
<dbReference type="PANTHER" id="PTHR47944">
    <property type="entry name" value="CYTOCHROME P450 98A9"/>
    <property type="match status" value="1"/>
</dbReference>
<dbReference type="Pfam" id="PF00067">
    <property type="entry name" value="p450"/>
    <property type="match status" value="1"/>
</dbReference>
<dbReference type="PANTHER" id="PTHR47944:SF16">
    <property type="entry name" value="CYTOCHROME P450 FAMILY 1 SUBFAMILY A POLYPEPTIDE 1"/>
    <property type="match status" value="1"/>
</dbReference>
<reference evidence="9" key="1">
    <citation type="submission" date="2020-06" db="EMBL/GenBank/DDBJ databases">
        <title>WGS assembly of Ceratodon purpureus strain R40.</title>
        <authorList>
            <person name="Carey S.B."/>
            <person name="Jenkins J."/>
            <person name="Shu S."/>
            <person name="Lovell J.T."/>
            <person name="Sreedasyam A."/>
            <person name="Maumus F."/>
            <person name="Tiley G.P."/>
            <person name="Fernandez-Pozo N."/>
            <person name="Barry K."/>
            <person name="Chen C."/>
            <person name="Wang M."/>
            <person name="Lipzen A."/>
            <person name="Daum C."/>
            <person name="Saski C.A."/>
            <person name="Payton A.C."/>
            <person name="Mcbreen J.C."/>
            <person name="Conrad R.E."/>
            <person name="Kollar L.M."/>
            <person name="Olsson S."/>
            <person name="Huttunen S."/>
            <person name="Landis J.B."/>
            <person name="Wickett N.J."/>
            <person name="Johnson M.G."/>
            <person name="Rensing S.A."/>
            <person name="Grimwood J."/>
            <person name="Schmutz J."/>
            <person name="Mcdaniel S.F."/>
        </authorList>
    </citation>
    <scope>NUCLEOTIDE SEQUENCE</scope>
    <source>
        <strain evidence="9">R40</strain>
    </source>
</reference>
<dbReference type="InterPro" id="IPR036396">
    <property type="entry name" value="Cyt_P450_sf"/>
</dbReference>
<evidence type="ECO:0000313" key="9">
    <source>
        <dbReference type="EMBL" id="KAG0591807.1"/>
    </source>
</evidence>
<protein>
    <recommendedName>
        <fullName evidence="11">Cytochrome P450</fullName>
    </recommendedName>
</protein>
<dbReference type="SUPFAM" id="SSF48264">
    <property type="entry name" value="Cytochrome P450"/>
    <property type="match status" value="1"/>
</dbReference>
<evidence type="ECO:0000256" key="5">
    <source>
        <dbReference type="ARBA" id="ARBA00023002"/>
    </source>
</evidence>
<organism evidence="9 10">
    <name type="scientific">Ceratodon purpureus</name>
    <name type="common">Fire moss</name>
    <name type="synonym">Dicranum purpureum</name>
    <dbReference type="NCBI Taxonomy" id="3225"/>
    <lineage>
        <taxon>Eukaryota</taxon>
        <taxon>Viridiplantae</taxon>
        <taxon>Streptophyta</taxon>
        <taxon>Embryophyta</taxon>
        <taxon>Bryophyta</taxon>
        <taxon>Bryophytina</taxon>
        <taxon>Bryopsida</taxon>
        <taxon>Dicranidae</taxon>
        <taxon>Pseudoditrichales</taxon>
        <taxon>Ditrichaceae</taxon>
        <taxon>Ceratodon</taxon>
    </lineage>
</organism>
<dbReference type="InterPro" id="IPR001128">
    <property type="entry name" value="Cyt_P450"/>
</dbReference>
<dbReference type="GO" id="GO:0005506">
    <property type="term" value="F:iron ion binding"/>
    <property type="evidence" value="ECO:0007669"/>
    <property type="project" value="InterPro"/>
</dbReference>
<proteinExistence type="inferred from homology"/>
<evidence type="ECO:0000256" key="7">
    <source>
        <dbReference type="ARBA" id="ARBA00023033"/>
    </source>
</evidence>
<name>A0A8T0J823_CERPU</name>
<dbReference type="GO" id="GO:0004497">
    <property type="term" value="F:monooxygenase activity"/>
    <property type="evidence" value="ECO:0007669"/>
    <property type="project" value="UniProtKB-KW"/>
</dbReference>